<evidence type="ECO:0000313" key="1">
    <source>
        <dbReference type="EMBL" id="WHZ57566.1"/>
    </source>
</evidence>
<evidence type="ECO:0000313" key="2">
    <source>
        <dbReference type="Proteomes" id="UP001226091"/>
    </source>
</evidence>
<sequence length="430" mass="51095">MTERVYDWPDHYGDFQWFIEDRFGLFIHWGLYALPARHEWVMTKEKIHPEQYKKYMDRFNPDLFNAREWAVNAKKAGMKYAVLTTKHHEGFAMWDSDATDYKVTNSPYGKDIVREFADAFRAEGIKIGFYHSLIDWHHPEFTIDGLHSLRENEEEKAKKREFDQYVQYLHQQVHELLTSYGKIDYLWFDFSYPDRDWDWSKGKGAKDWKAEELEALILKLQPHIILNNRLDLNRGVYTPEQYQPKRSIKKDGLDIVWEACQTLNGSWGYDRDELHWKSPEMVIKMLIDTVSKNGNLLLNIGPTARGEWDLKSMEIMERISEWMKYHESSIYGAGESEFPSPPDCRLTQKDQTIYLHIFSWPFRTIHLSELAGKIEYVQFLHDHSEVKFYEYMESDIHHHNVPVVEDGEVVLEIPVIKPDVLVPVIEIKLK</sequence>
<accession>A0ACD4RAT1</accession>
<gene>
    <name evidence="1" type="ORF">QLQ22_23455</name>
</gene>
<reference evidence="2" key="1">
    <citation type="journal article" date="2025" name="Aquaculture">
        <title>Assessment of the bioflocculant production and safety properties of Metabacillus hrfriensis sp. nov. based on phenotypic and whole-genome sequencing analysis.</title>
        <authorList>
            <person name="Zhang R."/>
            <person name="Zhao Z."/>
            <person name="Luo L."/>
            <person name="Wang S."/>
            <person name="Guo K."/>
            <person name="Xu W."/>
        </authorList>
    </citation>
    <scope>NUCLEOTIDE SEQUENCE [LARGE SCALE GENOMIC DNA]</scope>
    <source>
        <strain evidence="2">CT-WN-B3</strain>
    </source>
</reference>
<name>A0ACD4RAT1_9BACI</name>
<dbReference type="Proteomes" id="UP001226091">
    <property type="component" value="Chromosome"/>
</dbReference>
<dbReference type="EMBL" id="CP126116">
    <property type="protein sequence ID" value="WHZ57566.1"/>
    <property type="molecule type" value="Genomic_DNA"/>
</dbReference>
<organism evidence="1 2">
    <name type="scientific">Metabacillus hrfriensis</name>
    <dbReference type="NCBI Taxonomy" id="3048891"/>
    <lineage>
        <taxon>Bacteria</taxon>
        <taxon>Bacillati</taxon>
        <taxon>Bacillota</taxon>
        <taxon>Bacilli</taxon>
        <taxon>Bacillales</taxon>
        <taxon>Bacillaceae</taxon>
        <taxon>Metabacillus</taxon>
    </lineage>
</organism>
<protein>
    <submittedName>
        <fullName evidence="1">Alpha-L-fucosidase</fullName>
    </submittedName>
</protein>
<keyword evidence="2" id="KW-1185">Reference proteome</keyword>
<proteinExistence type="predicted"/>